<comment type="caution">
    <text evidence="3">The sequence shown here is derived from an EMBL/GenBank/DDBJ whole genome shotgun (WGS) entry which is preliminary data.</text>
</comment>
<dbReference type="Gene3D" id="3.40.309.10">
    <property type="entry name" value="Aldehyde Dehydrogenase, Chain A, domain 2"/>
    <property type="match status" value="1"/>
</dbReference>
<dbReference type="RefSeq" id="WP_142943726.1">
    <property type="nucleotide sequence ID" value="NZ_VIKR01000005.1"/>
</dbReference>
<dbReference type="EMBL" id="VIKR01000005">
    <property type="protein sequence ID" value="TQV72396.1"/>
    <property type="molecule type" value="Genomic_DNA"/>
</dbReference>
<dbReference type="PANTHER" id="PTHR43353">
    <property type="entry name" value="SUCCINATE-SEMIALDEHYDE DEHYDROGENASE, MITOCHONDRIAL"/>
    <property type="match status" value="1"/>
</dbReference>
<evidence type="ECO:0000313" key="4">
    <source>
        <dbReference type="Proteomes" id="UP000317839"/>
    </source>
</evidence>
<dbReference type="InterPro" id="IPR050740">
    <property type="entry name" value="Aldehyde_DH_Superfamily"/>
</dbReference>
<feature type="domain" description="Aldehyde dehydrogenase" evidence="2">
    <location>
        <begin position="12"/>
        <end position="423"/>
    </location>
</feature>
<dbReference type="OrthoDB" id="9770537at2"/>
<organism evidence="3 4">
    <name type="scientific">Aliikangiella marina</name>
    <dbReference type="NCBI Taxonomy" id="1712262"/>
    <lineage>
        <taxon>Bacteria</taxon>
        <taxon>Pseudomonadati</taxon>
        <taxon>Pseudomonadota</taxon>
        <taxon>Gammaproteobacteria</taxon>
        <taxon>Oceanospirillales</taxon>
        <taxon>Pleioneaceae</taxon>
        <taxon>Aliikangiella</taxon>
    </lineage>
</organism>
<evidence type="ECO:0000259" key="2">
    <source>
        <dbReference type="Pfam" id="PF00171"/>
    </source>
</evidence>
<accession>A0A545T596</accession>
<dbReference type="InterPro" id="IPR044151">
    <property type="entry name" value="ALDH_KGSADH"/>
</dbReference>
<dbReference type="InterPro" id="IPR016163">
    <property type="entry name" value="Ald_DH_C"/>
</dbReference>
<dbReference type="PANTHER" id="PTHR43353:SF3">
    <property type="entry name" value="ALDEHYDE DEHYDROGENASE-RELATED"/>
    <property type="match status" value="1"/>
</dbReference>
<name>A0A545T596_9GAMM</name>
<dbReference type="SUPFAM" id="SSF53720">
    <property type="entry name" value="ALDH-like"/>
    <property type="match status" value="1"/>
</dbReference>
<reference evidence="3 4" key="1">
    <citation type="submission" date="2019-06" db="EMBL/GenBank/DDBJ databases">
        <title>Draft genome of Aliikangiella marina GYP-15.</title>
        <authorList>
            <person name="Wang G."/>
        </authorList>
    </citation>
    <scope>NUCLEOTIDE SEQUENCE [LARGE SCALE GENOMIC DNA]</scope>
    <source>
        <strain evidence="3 4">GYP-15</strain>
    </source>
</reference>
<protein>
    <submittedName>
        <fullName evidence="3">Aldehyde dehydrogenase (NADP(+))</fullName>
    </submittedName>
</protein>
<dbReference type="InterPro" id="IPR016162">
    <property type="entry name" value="Ald_DH_N"/>
</dbReference>
<dbReference type="Pfam" id="PF00171">
    <property type="entry name" value="Aldedh"/>
    <property type="match status" value="1"/>
</dbReference>
<keyword evidence="1" id="KW-0560">Oxidoreductase</keyword>
<proteinExistence type="predicted"/>
<dbReference type="InterPro" id="IPR016161">
    <property type="entry name" value="Ald_DH/histidinol_DH"/>
</dbReference>
<dbReference type="CDD" id="cd07129">
    <property type="entry name" value="ALDH_KGSADH"/>
    <property type="match status" value="1"/>
</dbReference>
<dbReference type="Proteomes" id="UP000317839">
    <property type="component" value="Unassembled WGS sequence"/>
</dbReference>
<evidence type="ECO:0000313" key="3">
    <source>
        <dbReference type="EMBL" id="TQV72396.1"/>
    </source>
</evidence>
<sequence>MTKHKIFLAGEWRQADSEAWFSPYNPTTGQPIEDSYPVSSWQDCEVALKAASEAFEQLKTLGENKRALFLDAYANNIEANKDALAEIAHQETGLAVVPRLSEVELSRTTMQLREAANAIRQSSWRNIVIDFANNIRSWLEPIGPVVVFGPNNFPFAFGSISGGDFAAAIAAGNPVIAKAHPSHPGTTRLFTELAQQAAVSVGLPLASIQLVYAMSPENGLKLVSDQRTAATAFTGSKKAGLALKKAAEDAGNLIYLEMSSLNPVILLKGALSESSESIADEFTASCTMAAGQLCTKPGLVFVPNSELGDIFIAQIKSRFESAPVATLLSPDSATNIAKTSREQIRLGARRLTDLSSEEGERFCNNNLLLSVEGEQFLQNVEMFQAEMFGNAALVVRYREVTQLVTIINKMEGNLTGCIYSHSQNIDESDYQLLEPLLRQKVGRILNDKMPTGVAVSPAMNHGGPFPSTGHPGFTAVGLPASIQRFAGLKCYDNVRQSRLPDLLKDTPKQEGIWRHIDGQYQQTEDSTK</sequence>
<dbReference type="Gene3D" id="3.40.605.10">
    <property type="entry name" value="Aldehyde Dehydrogenase, Chain A, domain 1"/>
    <property type="match status" value="1"/>
</dbReference>
<dbReference type="AlphaFoldDB" id="A0A545T596"/>
<evidence type="ECO:0000256" key="1">
    <source>
        <dbReference type="ARBA" id="ARBA00023002"/>
    </source>
</evidence>
<dbReference type="GO" id="GO:0016620">
    <property type="term" value="F:oxidoreductase activity, acting on the aldehyde or oxo group of donors, NAD or NADP as acceptor"/>
    <property type="evidence" value="ECO:0007669"/>
    <property type="project" value="InterPro"/>
</dbReference>
<keyword evidence="4" id="KW-1185">Reference proteome</keyword>
<dbReference type="InterPro" id="IPR015590">
    <property type="entry name" value="Aldehyde_DH_dom"/>
</dbReference>
<gene>
    <name evidence="3" type="ORF">FLL45_19495</name>
</gene>